<dbReference type="GO" id="GO:0051536">
    <property type="term" value="F:iron-sulfur cluster binding"/>
    <property type="evidence" value="ECO:0007669"/>
    <property type="project" value="UniProtKB-KW"/>
</dbReference>
<evidence type="ECO:0000313" key="6">
    <source>
        <dbReference type="EMBL" id="CDR05210.1"/>
    </source>
</evidence>
<evidence type="ECO:0000256" key="2">
    <source>
        <dbReference type="ARBA" id="ARBA00022723"/>
    </source>
</evidence>
<dbReference type="SUPFAM" id="SSF102114">
    <property type="entry name" value="Radical SAM enzymes"/>
    <property type="match status" value="1"/>
</dbReference>
<sequence length="295" mass="32217">MSTPTVIGIQSVELEITGTCQLRCTHCCTDSSPQAPSGRMTRDDWSHVIADVAELGIPLVQFIGGEPTLSPHLPQFIDEALDAGLEVEVYSNLTHVRPSLWDSFSRKGVCLATSYYSDDRAQQEEITRTRGSLDRTRANIVEAVRRGIPMRAGIVEVIEGQRVEQAKAELHRFGIKEIQVDRMRKVGRATEQDTSMPNAAELCGHCFRHRVSVSPDGAVSGCILSRFMVSGNVREQRLAEILHSGRWGEMIAAVPEPRAGACTPDDSNDCDPARTPACNPKHFAPAPPPSLGVHA</sequence>
<feature type="domain" description="Radical SAM core" evidence="5">
    <location>
        <begin position="6"/>
        <end position="216"/>
    </location>
</feature>
<organism evidence="6">
    <name type="scientific">Streptomyces iranensis</name>
    <dbReference type="NCBI Taxonomy" id="576784"/>
    <lineage>
        <taxon>Bacteria</taxon>
        <taxon>Bacillati</taxon>
        <taxon>Actinomycetota</taxon>
        <taxon>Actinomycetes</taxon>
        <taxon>Kitasatosporales</taxon>
        <taxon>Streptomycetaceae</taxon>
        <taxon>Streptomyces</taxon>
        <taxon>Streptomyces violaceusniger group</taxon>
    </lineage>
</organism>
<evidence type="ECO:0000256" key="4">
    <source>
        <dbReference type="ARBA" id="ARBA00023014"/>
    </source>
</evidence>
<dbReference type="SFLD" id="SFLDG01067">
    <property type="entry name" value="SPASM/twitch_domain_containing"/>
    <property type="match status" value="1"/>
</dbReference>
<dbReference type="InterPro" id="IPR007197">
    <property type="entry name" value="rSAM"/>
</dbReference>
<keyword evidence="2" id="KW-0479">Metal-binding</keyword>
<dbReference type="SFLD" id="SFLDG01216">
    <property type="entry name" value="thioether_bond_formation_requi"/>
    <property type="match status" value="1"/>
</dbReference>
<dbReference type="AlphaFoldDB" id="A0A060ZGQ7"/>
<dbReference type="PANTHER" id="PTHR11228">
    <property type="entry name" value="RADICAL SAM DOMAIN PROTEIN"/>
    <property type="match status" value="1"/>
</dbReference>
<evidence type="ECO:0000259" key="5">
    <source>
        <dbReference type="PROSITE" id="PS51918"/>
    </source>
</evidence>
<dbReference type="RefSeq" id="WP_308280217.1">
    <property type="nucleotide sequence ID" value="NZ_JAGGLR010000025.1"/>
</dbReference>
<dbReference type="GO" id="GO:0003824">
    <property type="term" value="F:catalytic activity"/>
    <property type="evidence" value="ECO:0007669"/>
    <property type="project" value="InterPro"/>
</dbReference>
<evidence type="ECO:0000256" key="1">
    <source>
        <dbReference type="ARBA" id="ARBA00022691"/>
    </source>
</evidence>
<accession>A0A060ZGQ7</accession>
<dbReference type="InterPro" id="IPR023885">
    <property type="entry name" value="4Fe4S-binding_SPASM_dom"/>
</dbReference>
<dbReference type="SFLD" id="SFLDF00365">
    <property type="entry name" value="thuricin_CD_(TrnCD-like)"/>
    <property type="match status" value="1"/>
</dbReference>
<reference evidence="6" key="1">
    <citation type="submission" date="2014-05" db="EMBL/GenBank/DDBJ databases">
        <authorList>
            <person name="Horn Fabian"/>
        </authorList>
    </citation>
    <scope>NUCLEOTIDE SEQUENCE</scope>
</reference>
<dbReference type="InterPro" id="IPR013785">
    <property type="entry name" value="Aldolase_TIM"/>
</dbReference>
<dbReference type="CDD" id="cd01335">
    <property type="entry name" value="Radical_SAM"/>
    <property type="match status" value="1"/>
</dbReference>
<dbReference type="PROSITE" id="PS51918">
    <property type="entry name" value="RADICAL_SAM"/>
    <property type="match status" value="1"/>
</dbReference>
<protein>
    <submittedName>
        <fullName evidence="6">Radical SAM domain protein</fullName>
    </submittedName>
</protein>
<dbReference type="InterPro" id="IPR058240">
    <property type="entry name" value="rSAM_sf"/>
</dbReference>
<evidence type="ECO:0000256" key="3">
    <source>
        <dbReference type="ARBA" id="ARBA00023004"/>
    </source>
</evidence>
<dbReference type="PANTHER" id="PTHR11228:SF7">
    <property type="entry name" value="PQQA PEPTIDE CYCLASE"/>
    <property type="match status" value="1"/>
</dbReference>
<name>A0A060ZGQ7_9ACTN</name>
<keyword evidence="4" id="KW-0411">Iron-sulfur</keyword>
<dbReference type="GO" id="GO:0046872">
    <property type="term" value="F:metal ion binding"/>
    <property type="evidence" value="ECO:0007669"/>
    <property type="project" value="UniProtKB-KW"/>
</dbReference>
<dbReference type="SFLD" id="SFLDS00029">
    <property type="entry name" value="Radical_SAM"/>
    <property type="match status" value="1"/>
</dbReference>
<dbReference type="Pfam" id="PF04055">
    <property type="entry name" value="Radical_SAM"/>
    <property type="match status" value="1"/>
</dbReference>
<dbReference type="CDD" id="cd21109">
    <property type="entry name" value="SPASM"/>
    <property type="match status" value="1"/>
</dbReference>
<keyword evidence="1" id="KW-0949">S-adenosyl-L-methionine</keyword>
<dbReference type="InterPro" id="IPR050377">
    <property type="entry name" value="Radical_SAM_PqqE_MftC-like"/>
</dbReference>
<dbReference type="SFLD" id="SFLDG01386">
    <property type="entry name" value="main_SPASM_domain-containing"/>
    <property type="match status" value="1"/>
</dbReference>
<dbReference type="Gene3D" id="3.20.20.70">
    <property type="entry name" value="Aldolase class I"/>
    <property type="match status" value="1"/>
</dbReference>
<keyword evidence="3" id="KW-0408">Iron</keyword>
<dbReference type="HOGENOM" id="CLU_080175_0_0_11"/>
<proteinExistence type="predicted"/>
<dbReference type="Pfam" id="PF13186">
    <property type="entry name" value="SPASM"/>
    <property type="match status" value="1"/>
</dbReference>
<gene>
    <name evidence="6" type="ORF">SIRAN2178</name>
</gene>
<dbReference type="EMBL" id="LK022848">
    <property type="protein sequence ID" value="CDR05210.1"/>
    <property type="molecule type" value="Genomic_DNA"/>
</dbReference>